<evidence type="ECO:0000256" key="3">
    <source>
        <dbReference type="ARBA" id="ARBA00022692"/>
    </source>
</evidence>
<comment type="similarity">
    <text evidence="1">Belongs to the ABC transporter superfamily. ABCB family. Multidrug resistance exporter (TC 3.A.1.201) subfamily.</text>
</comment>
<dbReference type="InterPro" id="IPR011527">
    <property type="entry name" value="ABC1_TM_dom"/>
</dbReference>
<gene>
    <name evidence="9" type="ORF">TSUD_164770</name>
</gene>
<dbReference type="InterPro" id="IPR027417">
    <property type="entry name" value="P-loop_NTPase"/>
</dbReference>
<evidence type="ECO:0000256" key="6">
    <source>
        <dbReference type="ARBA" id="ARBA00023136"/>
    </source>
</evidence>
<evidence type="ECO:0000313" key="10">
    <source>
        <dbReference type="Proteomes" id="UP000242715"/>
    </source>
</evidence>
<reference evidence="10" key="1">
    <citation type="journal article" date="2017" name="Front. Plant Sci.">
        <title>Climate Clever Clovers: New Paradigm to Reduce the Environmental Footprint of Ruminants by Breeding Low Methanogenic Forages Utilizing Haplotype Variation.</title>
        <authorList>
            <person name="Kaur P."/>
            <person name="Appels R."/>
            <person name="Bayer P.E."/>
            <person name="Keeble-Gagnere G."/>
            <person name="Wang J."/>
            <person name="Hirakawa H."/>
            <person name="Shirasawa K."/>
            <person name="Vercoe P."/>
            <person name="Stefanova K."/>
            <person name="Durmic Z."/>
            <person name="Nichols P."/>
            <person name="Revell C."/>
            <person name="Isobe S.N."/>
            <person name="Edwards D."/>
            <person name="Erskine W."/>
        </authorList>
    </citation>
    <scope>NUCLEOTIDE SEQUENCE [LARGE SCALE GENOMIC DNA]</scope>
    <source>
        <strain evidence="10">cv. Daliak</strain>
    </source>
</reference>
<dbReference type="Gene3D" id="1.20.1560.10">
    <property type="entry name" value="ABC transporter type 1, transmembrane domain"/>
    <property type="match status" value="1"/>
</dbReference>
<dbReference type="Proteomes" id="UP000242715">
    <property type="component" value="Unassembled WGS sequence"/>
</dbReference>
<evidence type="ECO:0000256" key="1">
    <source>
        <dbReference type="ARBA" id="ARBA00007577"/>
    </source>
</evidence>
<dbReference type="Pfam" id="PF00005">
    <property type="entry name" value="ABC_tran"/>
    <property type="match status" value="1"/>
</dbReference>
<keyword evidence="3" id="KW-0812">Transmembrane</keyword>
<accession>A0A2Z6NIS7</accession>
<dbReference type="EMBL" id="DF973401">
    <property type="protein sequence ID" value="GAU29627.1"/>
    <property type="molecule type" value="Genomic_DNA"/>
</dbReference>
<dbReference type="SUPFAM" id="SSF90123">
    <property type="entry name" value="ABC transporter transmembrane region"/>
    <property type="match status" value="1"/>
</dbReference>
<dbReference type="Gene3D" id="3.40.50.300">
    <property type="entry name" value="P-loop containing nucleotide triphosphate hydrolases"/>
    <property type="match status" value="1"/>
</dbReference>
<evidence type="ECO:0000256" key="5">
    <source>
        <dbReference type="ARBA" id="ARBA00022989"/>
    </source>
</evidence>
<keyword evidence="7" id="KW-0325">Glycoprotein</keyword>
<sequence>MSSKSTKAQQESSKLACEAVSNLRTITAFSSQDRILKMLEMAQQGPIQENFRQAWFAGIGLGLSQFLMSCTWAVNYWYGGKLIVDGYITKKALFESFMVVVSTGRVIADAGSMTKDLVNGADVVSSIFAILDRRTKIDPDDPSGFKPEALMGQIEFHNVHFSYPTRPNVVIFEDFSIKIEAGKSTALVGQSGSGKSTIIGLIERFYDPFKGSVTIDDMNIKSYNLKSLRKRIALVSQEPTLINGTIRDNIAYGTTYKGKMVEIGSHKTLLAKGPCGAYYSLVHLQTKHASTTKDTTIINV</sequence>
<evidence type="ECO:0000313" key="9">
    <source>
        <dbReference type="EMBL" id="GAU29627.1"/>
    </source>
</evidence>
<dbReference type="PANTHER" id="PTHR45136">
    <property type="entry name" value="ABC TRANSPORTER DOMAIN-CONTAINING PROTEIN"/>
    <property type="match status" value="1"/>
</dbReference>
<dbReference type="InterPro" id="IPR003439">
    <property type="entry name" value="ABC_transporter-like_ATP-bd"/>
</dbReference>
<proteinExistence type="inferred from homology"/>
<dbReference type="GO" id="GO:0140359">
    <property type="term" value="F:ABC-type transporter activity"/>
    <property type="evidence" value="ECO:0007669"/>
    <property type="project" value="InterPro"/>
</dbReference>
<evidence type="ECO:0000259" key="8">
    <source>
        <dbReference type="PROSITE" id="PS50929"/>
    </source>
</evidence>
<name>A0A2Z6NIS7_TRISU</name>
<dbReference type="GO" id="GO:0016020">
    <property type="term" value="C:membrane"/>
    <property type="evidence" value="ECO:0007669"/>
    <property type="project" value="InterPro"/>
</dbReference>
<dbReference type="InterPro" id="IPR036640">
    <property type="entry name" value="ABC1_TM_sf"/>
</dbReference>
<organism evidence="9 10">
    <name type="scientific">Trifolium subterraneum</name>
    <name type="common">Subterranean clover</name>
    <dbReference type="NCBI Taxonomy" id="3900"/>
    <lineage>
        <taxon>Eukaryota</taxon>
        <taxon>Viridiplantae</taxon>
        <taxon>Streptophyta</taxon>
        <taxon>Embryophyta</taxon>
        <taxon>Tracheophyta</taxon>
        <taxon>Spermatophyta</taxon>
        <taxon>Magnoliopsida</taxon>
        <taxon>eudicotyledons</taxon>
        <taxon>Gunneridae</taxon>
        <taxon>Pentapetalae</taxon>
        <taxon>rosids</taxon>
        <taxon>fabids</taxon>
        <taxon>Fabales</taxon>
        <taxon>Fabaceae</taxon>
        <taxon>Papilionoideae</taxon>
        <taxon>50 kb inversion clade</taxon>
        <taxon>NPAAA clade</taxon>
        <taxon>Hologalegina</taxon>
        <taxon>IRL clade</taxon>
        <taxon>Trifolieae</taxon>
        <taxon>Trifolium</taxon>
    </lineage>
</organism>
<evidence type="ECO:0000256" key="7">
    <source>
        <dbReference type="ARBA" id="ARBA00023180"/>
    </source>
</evidence>
<keyword evidence="10" id="KW-1185">Reference proteome</keyword>
<dbReference type="Pfam" id="PF00664">
    <property type="entry name" value="ABC_membrane"/>
    <property type="match status" value="1"/>
</dbReference>
<dbReference type="PANTHER" id="PTHR45136:SF2">
    <property type="entry name" value="ABC TRANSPORTER DOMAIN-CONTAINING PROTEIN"/>
    <property type="match status" value="1"/>
</dbReference>
<dbReference type="OrthoDB" id="6500128at2759"/>
<dbReference type="GO" id="GO:0016887">
    <property type="term" value="F:ATP hydrolysis activity"/>
    <property type="evidence" value="ECO:0007669"/>
    <property type="project" value="InterPro"/>
</dbReference>
<dbReference type="PROSITE" id="PS50929">
    <property type="entry name" value="ABC_TM1F"/>
    <property type="match status" value="1"/>
</dbReference>
<dbReference type="AlphaFoldDB" id="A0A2Z6NIS7"/>
<dbReference type="SUPFAM" id="SSF52540">
    <property type="entry name" value="P-loop containing nucleoside triphosphate hydrolases"/>
    <property type="match status" value="1"/>
</dbReference>
<keyword evidence="6" id="KW-0472">Membrane</keyword>
<evidence type="ECO:0000256" key="2">
    <source>
        <dbReference type="ARBA" id="ARBA00022448"/>
    </source>
</evidence>
<keyword evidence="2" id="KW-0813">Transport</keyword>
<feature type="domain" description="ABC transmembrane type-1" evidence="8">
    <location>
        <begin position="1"/>
        <end position="119"/>
    </location>
</feature>
<protein>
    <recommendedName>
        <fullName evidence="8">ABC transmembrane type-1 domain-containing protein</fullName>
    </recommendedName>
</protein>
<dbReference type="GO" id="GO:0005524">
    <property type="term" value="F:ATP binding"/>
    <property type="evidence" value="ECO:0007669"/>
    <property type="project" value="InterPro"/>
</dbReference>
<evidence type="ECO:0000256" key="4">
    <source>
        <dbReference type="ARBA" id="ARBA00022737"/>
    </source>
</evidence>
<keyword evidence="5" id="KW-1133">Transmembrane helix</keyword>
<keyword evidence="4" id="KW-0677">Repeat</keyword>